<dbReference type="Pfam" id="PF00383">
    <property type="entry name" value="dCMP_cyt_deam_1"/>
    <property type="match status" value="1"/>
</dbReference>
<comment type="catalytic activity">
    <reaction evidence="13 14">
        <text>2,5-diamino-6-hydroxy-4-(5-phosphoribosylamino)-pyrimidine + H2O + H(+) = 5-amino-6-(5-phospho-D-ribosylamino)uracil + NH4(+)</text>
        <dbReference type="Rhea" id="RHEA:21868"/>
        <dbReference type="ChEBI" id="CHEBI:15377"/>
        <dbReference type="ChEBI" id="CHEBI:15378"/>
        <dbReference type="ChEBI" id="CHEBI:28938"/>
        <dbReference type="ChEBI" id="CHEBI:58453"/>
        <dbReference type="ChEBI" id="CHEBI:58614"/>
        <dbReference type="EC" id="3.5.4.26"/>
    </reaction>
</comment>
<dbReference type="Proteomes" id="UP000677016">
    <property type="component" value="Unassembled WGS sequence"/>
</dbReference>
<feature type="binding site" evidence="17">
    <location>
        <position position="51"/>
    </location>
    <ligand>
        <name>Zn(2+)</name>
        <dbReference type="ChEBI" id="CHEBI:29105"/>
        <note>catalytic</note>
    </ligand>
</feature>
<dbReference type="InterPro" id="IPR002734">
    <property type="entry name" value="RibDG_C"/>
</dbReference>
<evidence type="ECO:0000256" key="4">
    <source>
        <dbReference type="ARBA" id="ARBA00005259"/>
    </source>
</evidence>
<dbReference type="PROSITE" id="PS51747">
    <property type="entry name" value="CYT_DCMP_DEAMINASES_2"/>
    <property type="match status" value="1"/>
</dbReference>
<evidence type="ECO:0000256" key="11">
    <source>
        <dbReference type="ARBA" id="ARBA00023268"/>
    </source>
</evidence>
<gene>
    <name evidence="20" type="primary">ribD</name>
    <name evidence="20" type="ORF">KC207_02435</name>
</gene>
<name>A0A941D5A3_9MICO</name>
<keyword evidence="10 14" id="KW-0560">Oxidoreductase</keyword>
<dbReference type="RefSeq" id="WP_211601314.1">
    <property type="nucleotide sequence ID" value="NZ_JAGSNF010000003.1"/>
</dbReference>
<evidence type="ECO:0000259" key="19">
    <source>
        <dbReference type="PROSITE" id="PS51747"/>
    </source>
</evidence>
<feature type="binding site" evidence="16">
    <location>
        <position position="206"/>
    </location>
    <ligand>
        <name>substrate</name>
    </ligand>
</feature>
<dbReference type="PIRSF" id="PIRSF006769">
    <property type="entry name" value="RibD"/>
    <property type="match status" value="1"/>
</dbReference>
<dbReference type="AlphaFoldDB" id="A0A941D5A3"/>
<dbReference type="Gene3D" id="3.40.140.10">
    <property type="entry name" value="Cytidine Deaminase, domain 2"/>
    <property type="match status" value="1"/>
</dbReference>
<dbReference type="InterPro" id="IPR004794">
    <property type="entry name" value="Eubact_RibD"/>
</dbReference>
<evidence type="ECO:0000256" key="12">
    <source>
        <dbReference type="ARBA" id="ARBA00049861"/>
    </source>
</evidence>
<evidence type="ECO:0000256" key="6">
    <source>
        <dbReference type="ARBA" id="ARBA00022619"/>
    </source>
</evidence>
<evidence type="ECO:0000256" key="16">
    <source>
        <dbReference type="PIRSR" id="PIRSR006769-2"/>
    </source>
</evidence>
<comment type="similarity">
    <text evidence="4 14">In the N-terminal section; belongs to the cytidine and deoxycytidylate deaminase family.</text>
</comment>
<evidence type="ECO:0000256" key="18">
    <source>
        <dbReference type="SAM" id="MobiDB-lite"/>
    </source>
</evidence>
<reference evidence="20" key="1">
    <citation type="submission" date="2021-04" db="EMBL/GenBank/DDBJ databases">
        <title>Phycicoccus avicenniae sp. nov., a novel endophytic actinomycetes isolated from branch of Avicennia mariana.</title>
        <authorList>
            <person name="Tuo L."/>
        </authorList>
    </citation>
    <scope>NUCLEOTIDE SEQUENCE</scope>
    <source>
        <strain evidence="20">BSK3Z-2</strain>
    </source>
</reference>
<comment type="pathway">
    <text evidence="2 14">Cofactor biosynthesis; riboflavin biosynthesis; 5-amino-6-(D-ribitylamino)uracil from GTP: step 2/4.</text>
</comment>
<dbReference type="PANTHER" id="PTHR38011">
    <property type="entry name" value="DIHYDROFOLATE REDUCTASE FAMILY PROTEIN (AFU_ORTHOLOGUE AFUA_8G06820)"/>
    <property type="match status" value="1"/>
</dbReference>
<dbReference type="InterPro" id="IPR050765">
    <property type="entry name" value="Riboflavin_Biosynth_HTPR"/>
</dbReference>
<feature type="binding site" evidence="16">
    <location>
        <position position="203"/>
    </location>
    <ligand>
        <name>substrate</name>
    </ligand>
</feature>
<dbReference type="InterPro" id="IPR016192">
    <property type="entry name" value="APOBEC/CMP_deaminase_Zn-bd"/>
</dbReference>
<dbReference type="PROSITE" id="PS00903">
    <property type="entry name" value="CYT_DCMP_DEAMINASES_1"/>
    <property type="match status" value="1"/>
</dbReference>
<dbReference type="GO" id="GO:0008835">
    <property type="term" value="F:diaminohydroxyphosphoribosylaminopyrimidine deaminase activity"/>
    <property type="evidence" value="ECO:0007669"/>
    <property type="project" value="UniProtKB-EC"/>
</dbReference>
<evidence type="ECO:0000256" key="10">
    <source>
        <dbReference type="ARBA" id="ARBA00023002"/>
    </source>
</evidence>
<dbReference type="InterPro" id="IPR024072">
    <property type="entry name" value="DHFR-like_dom_sf"/>
</dbReference>
<feature type="active site" description="Proton donor" evidence="15">
    <location>
        <position position="53"/>
    </location>
</feature>
<evidence type="ECO:0000256" key="1">
    <source>
        <dbReference type="ARBA" id="ARBA00002151"/>
    </source>
</evidence>
<evidence type="ECO:0000256" key="8">
    <source>
        <dbReference type="ARBA" id="ARBA00022833"/>
    </source>
</evidence>
<keyword evidence="6 14" id="KW-0686">Riboflavin biosynthesis</keyword>
<evidence type="ECO:0000256" key="3">
    <source>
        <dbReference type="ARBA" id="ARBA00004910"/>
    </source>
</evidence>
<dbReference type="EMBL" id="JAGSNF010000003">
    <property type="protein sequence ID" value="MBR7742150.1"/>
    <property type="molecule type" value="Genomic_DNA"/>
</dbReference>
<feature type="binding site" evidence="16">
    <location>
        <position position="153"/>
    </location>
    <ligand>
        <name>NADP(+)</name>
        <dbReference type="ChEBI" id="CHEBI:58349"/>
    </ligand>
</feature>
<feature type="binding site" evidence="17">
    <location>
        <position position="85"/>
    </location>
    <ligand>
        <name>Zn(2+)</name>
        <dbReference type="ChEBI" id="CHEBI:29105"/>
        <note>catalytic</note>
    </ligand>
</feature>
<keyword evidence="21" id="KW-1185">Reference proteome</keyword>
<dbReference type="GO" id="GO:0008703">
    <property type="term" value="F:5-amino-6-(5-phosphoribosylamino)uracil reductase activity"/>
    <property type="evidence" value="ECO:0007669"/>
    <property type="project" value="UniProtKB-EC"/>
</dbReference>
<comment type="pathway">
    <text evidence="3 14">Cofactor biosynthesis; riboflavin biosynthesis; 5-amino-6-(D-ribitylamino)uracil from GTP: step 3/4.</text>
</comment>
<feature type="binding site" evidence="17">
    <location>
        <position position="76"/>
    </location>
    <ligand>
        <name>Zn(2+)</name>
        <dbReference type="ChEBI" id="CHEBI:29105"/>
        <note>catalytic</note>
    </ligand>
</feature>
<accession>A0A941D5A3</accession>
<feature type="compositionally biased region" description="Basic and acidic residues" evidence="18">
    <location>
        <begin position="1"/>
        <end position="13"/>
    </location>
</feature>
<dbReference type="EC" id="1.1.1.193" evidence="14"/>
<proteinExistence type="inferred from homology"/>
<feature type="binding site" evidence="16">
    <location>
        <position position="195"/>
    </location>
    <ligand>
        <name>NADP(+)</name>
        <dbReference type="ChEBI" id="CHEBI:58349"/>
    </ligand>
</feature>
<dbReference type="InterPro" id="IPR016193">
    <property type="entry name" value="Cytidine_deaminase-like"/>
</dbReference>
<dbReference type="Pfam" id="PF01872">
    <property type="entry name" value="RibD_C"/>
    <property type="match status" value="1"/>
</dbReference>
<comment type="caution">
    <text evidence="20">The sequence shown here is derived from an EMBL/GenBank/DDBJ whole genome shotgun (WGS) entry which is preliminary data.</text>
</comment>
<evidence type="ECO:0000256" key="13">
    <source>
        <dbReference type="ARBA" id="ARBA00049886"/>
    </source>
</evidence>
<dbReference type="GO" id="GO:0008270">
    <property type="term" value="F:zinc ion binding"/>
    <property type="evidence" value="ECO:0007669"/>
    <property type="project" value="InterPro"/>
</dbReference>
<comment type="catalytic activity">
    <reaction evidence="12 14">
        <text>5-amino-6-(5-phospho-D-ribitylamino)uracil + NADP(+) = 5-amino-6-(5-phospho-D-ribosylamino)uracil + NADPH + H(+)</text>
        <dbReference type="Rhea" id="RHEA:17845"/>
        <dbReference type="ChEBI" id="CHEBI:15378"/>
        <dbReference type="ChEBI" id="CHEBI:57783"/>
        <dbReference type="ChEBI" id="CHEBI:58349"/>
        <dbReference type="ChEBI" id="CHEBI:58421"/>
        <dbReference type="ChEBI" id="CHEBI:58453"/>
        <dbReference type="EC" id="1.1.1.193"/>
    </reaction>
</comment>
<evidence type="ECO:0000256" key="2">
    <source>
        <dbReference type="ARBA" id="ARBA00004882"/>
    </source>
</evidence>
<feature type="binding site" evidence="16">
    <location>
        <position position="199"/>
    </location>
    <ligand>
        <name>NADP(+)</name>
        <dbReference type="ChEBI" id="CHEBI:58349"/>
    </ligand>
</feature>
<feature type="binding site" evidence="16">
    <location>
        <position position="169"/>
    </location>
    <ligand>
        <name>NADP(+)</name>
        <dbReference type="ChEBI" id="CHEBI:58349"/>
    </ligand>
</feature>
<dbReference type="SUPFAM" id="SSF53597">
    <property type="entry name" value="Dihydrofolate reductase-like"/>
    <property type="match status" value="1"/>
</dbReference>
<dbReference type="InterPro" id="IPR002125">
    <property type="entry name" value="CMP_dCMP_dom"/>
</dbReference>
<comment type="cofactor">
    <cofactor evidence="14 17">
        <name>Zn(2+)</name>
        <dbReference type="ChEBI" id="CHEBI:29105"/>
    </cofactor>
    <text evidence="14 17">Binds 1 zinc ion.</text>
</comment>
<dbReference type="SUPFAM" id="SSF53927">
    <property type="entry name" value="Cytidine deaminase-like"/>
    <property type="match status" value="1"/>
</dbReference>
<evidence type="ECO:0000256" key="7">
    <source>
        <dbReference type="ARBA" id="ARBA00022723"/>
    </source>
</evidence>
<sequence>MDEHTAHMRRALDAARLGPEADPNPRVGCVVTDASGVVVGVGHHRGAGTPHAEVDALRAAGAAARGGTAHVTLEPCDHTGRTGPCTEALLDAGVAAVRYAVADPGPGAGGALRLRDAGVDVGPGPLEEEAAELNRTWLAAVRTGRPFVTWKCATTLDGRSAAADGSSRWVTGPRARADVHALRARVGAVLVGSGTALADDPALTVRDADGRVAGRQPLRVVLGTRALPTGSRLLDDAAETLHLAHRDPHAALAAVRGRGVHHVLLEGGPTLAAAFLDAGLVDEVVAYVAPALLGAGAGVVGDLGIVRIDDALRLDTTDVAVLDGDVRIKATPRPSAPRS</sequence>
<keyword evidence="9 14" id="KW-0521">NADP</keyword>
<evidence type="ECO:0000256" key="14">
    <source>
        <dbReference type="PIRNR" id="PIRNR006769"/>
    </source>
</evidence>
<dbReference type="EC" id="3.5.4.26" evidence="14"/>
<feature type="domain" description="CMP/dCMP-type deaminase" evidence="19">
    <location>
        <begin position="2"/>
        <end position="112"/>
    </location>
</feature>
<dbReference type="Gene3D" id="3.40.430.10">
    <property type="entry name" value="Dihydrofolate Reductase, subunit A"/>
    <property type="match status" value="2"/>
</dbReference>
<evidence type="ECO:0000256" key="15">
    <source>
        <dbReference type="PIRSR" id="PIRSR006769-1"/>
    </source>
</evidence>
<evidence type="ECO:0000256" key="9">
    <source>
        <dbReference type="ARBA" id="ARBA00022857"/>
    </source>
</evidence>
<evidence type="ECO:0000256" key="5">
    <source>
        <dbReference type="ARBA" id="ARBA00007417"/>
    </source>
</evidence>
<keyword evidence="7 14" id="KW-0479">Metal-binding</keyword>
<feature type="binding site" evidence="16">
    <location>
        <position position="266"/>
    </location>
    <ligand>
        <name>substrate</name>
    </ligand>
</feature>
<comment type="function">
    <text evidence="1 14">Converts 2,5-diamino-6-(ribosylamino)-4(3h)-pyrimidinone 5'-phosphate into 5-amino-6-(ribosylamino)-2,4(1h,3h)-pyrimidinedione 5'-phosphate.</text>
</comment>
<dbReference type="GO" id="GO:0009231">
    <property type="term" value="P:riboflavin biosynthetic process"/>
    <property type="evidence" value="ECO:0007669"/>
    <property type="project" value="UniProtKB-KW"/>
</dbReference>
<comment type="similarity">
    <text evidence="5 14">In the C-terminal section; belongs to the HTP reductase family.</text>
</comment>
<dbReference type="PANTHER" id="PTHR38011:SF7">
    <property type="entry name" value="2,5-DIAMINO-6-RIBOSYLAMINO-4(3H)-PYRIMIDINONE 5'-PHOSPHATE REDUCTASE"/>
    <property type="match status" value="1"/>
</dbReference>
<evidence type="ECO:0000256" key="17">
    <source>
        <dbReference type="PIRSR" id="PIRSR006769-3"/>
    </source>
</evidence>
<feature type="binding site" evidence="16">
    <location>
        <begin position="268"/>
        <end position="274"/>
    </location>
    <ligand>
        <name>NADP(+)</name>
        <dbReference type="ChEBI" id="CHEBI:58349"/>
    </ligand>
</feature>
<organism evidence="20 21">
    <name type="scientific">Phycicoccus avicenniae</name>
    <dbReference type="NCBI Taxonomy" id="2828860"/>
    <lineage>
        <taxon>Bacteria</taxon>
        <taxon>Bacillati</taxon>
        <taxon>Actinomycetota</taxon>
        <taxon>Actinomycetes</taxon>
        <taxon>Micrococcales</taxon>
        <taxon>Intrasporangiaceae</taxon>
        <taxon>Phycicoccus</taxon>
    </lineage>
</organism>
<feature type="region of interest" description="Disordered" evidence="18">
    <location>
        <begin position="1"/>
        <end position="21"/>
    </location>
</feature>
<protein>
    <recommendedName>
        <fullName evidence="14">Riboflavin biosynthesis protein RibD</fullName>
    </recommendedName>
    <domain>
        <recommendedName>
            <fullName evidence="14">Diaminohydroxyphosphoribosylaminopyrimidine deaminase</fullName>
            <shortName evidence="14">DRAP deaminase</shortName>
            <ecNumber evidence="14">3.5.4.26</ecNumber>
        </recommendedName>
        <alternativeName>
            <fullName evidence="14">Riboflavin-specific deaminase</fullName>
        </alternativeName>
    </domain>
    <domain>
        <recommendedName>
            <fullName evidence="14">5-amino-6-(5-phosphoribosylamino)uracil reductase</fullName>
            <ecNumber evidence="14">1.1.1.193</ecNumber>
        </recommendedName>
        <alternativeName>
            <fullName evidence="14">HTP reductase</fullName>
        </alternativeName>
    </domain>
</protein>
<dbReference type="NCBIfam" id="TIGR00326">
    <property type="entry name" value="eubact_ribD"/>
    <property type="match status" value="1"/>
</dbReference>
<keyword evidence="14 20" id="KW-0378">Hydrolase</keyword>
<feature type="binding site" evidence="16">
    <location>
        <position position="167"/>
    </location>
    <ligand>
        <name>substrate</name>
    </ligand>
</feature>
<feature type="binding site" evidence="16">
    <location>
        <position position="224"/>
    </location>
    <ligand>
        <name>NADP(+)</name>
        <dbReference type="ChEBI" id="CHEBI:58349"/>
    </ligand>
</feature>
<evidence type="ECO:0000313" key="20">
    <source>
        <dbReference type="EMBL" id="MBR7742150.1"/>
    </source>
</evidence>
<keyword evidence="8 14" id="KW-0862">Zinc</keyword>
<feature type="binding site" evidence="16">
    <location>
        <position position="183"/>
    </location>
    <ligand>
        <name>substrate</name>
    </ligand>
</feature>
<evidence type="ECO:0000313" key="21">
    <source>
        <dbReference type="Proteomes" id="UP000677016"/>
    </source>
</evidence>
<keyword evidence="11" id="KW-0511">Multifunctional enzyme</keyword>